<proteinExistence type="predicted"/>
<sequence>MTHSFLAIVPPNAATGSDEIIELARKAAAENAQALPCAGSDRTSAVASISATCLSTAVTKRSKCALSGLIHFPYAWVAFCRLMGMPAIDRVITALFAIVAAATVSTYQAISSSVTATTLRAKALFCRESRNGGKQ</sequence>
<evidence type="ECO:0000313" key="2">
    <source>
        <dbReference type="Proteomes" id="UP001224781"/>
    </source>
</evidence>
<evidence type="ECO:0000313" key="1">
    <source>
        <dbReference type="EMBL" id="MDQ1185959.1"/>
    </source>
</evidence>
<dbReference type="Proteomes" id="UP001224781">
    <property type="component" value="Unassembled WGS sequence"/>
</dbReference>
<organism evidence="1 2">
    <name type="scientific">Agrobacterium larrymoorei</name>
    <dbReference type="NCBI Taxonomy" id="160699"/>
    <lineage>
        <taxon>Bacteria</taxon>
        <taxon>Pseudomonadati</taxon>
        <taxon>Pseudomonadota</taxon>
        <taxon>Alphaproteobacteria</taxon>
        <taxon>Hyphomicrobiales</taxon>
        <taxon>Rhizobiaceae</taxon>
        <taxon>Rhizobium/Agrobacterium group</taxon>
        <taxon>Agrobacterium</taxon>
    </lineage>
</organism>
<keyword evidence="2" id="KW-1185">Reference proteome</keyword>
<name>A0ABU0ULY4_9HYPH</name>
<reference evidence="1 2" key="1">
    <citation type="submission" date="2023-07" db="EMBL/GenBank/DDBJ databases">
        <title>Functional and genomic diversity of the sorghum phyllosphere microbiome.</title>
        <authorList>
            <person name="Shade A."/>
        </authorList>
    </citation>
    <scope>NUCLEOTIDE SEQUENCE [LARGE SCALE GENOMIC DNA]</scope>
    <source>
        <strain evidence="1 2">SORGH_AS_1126</strain>
    </source>
</reference>
<protein>
    <submittedName>
        <fullName evidence="1">Uncharacterized protein</fullName>
    </submittedName>
</protein>
<gene>
    <name evidence="1" type="ORF">QE408_003102</name>
</gene>
<accession>A0ABU0ULY4</accession>
<dbReference type="EMBL" id="JAUTBL010000002">
    <property type="protein sequence ID" value="MDQ1185959.1"/>
    <property type="molecule type" value="Genomic_DNA"/>
</dbReference>
<comment type="caution">
    <text evidence="1">The sequence shown here is derived from an EMBL/GenBank/DDBJ whole genome shotgun (WGS) entry which is preliminary data.</text>
</comment>